<comment type="subcellular location">
    <subcellularLocation>
        <location evidence="1">Bacterial flagellum basal body</location>
    </subcellularLocation>
    <subcellularLocation>
        <location evidence="2">Cell membrane</location>
        <topology evidence="2">Peripheral membrane protein</topology>
    </subcellularLocation>
</comment>
<dbReference type="PIRSF" id="PIRSF002888">
    <property type="entry name" value="FliM"/>
    <property type="match status" value="1"/>
</dbReference>
<dbReference type="SUPFAM" id="SSF101801">
    <property type="entry name" value="Surface presentation of antigens (SPOA)"/>
    <property type="match status" value="1"/>
</dbReference>
<evidence type="ECO:0000313" key="12">
    <source>
        <dbReference type="Proteomes" id="UP000515511"/>
    </source>
</evidence>
<comment type="similarity">
    <text evidence="3">Belongs to the FliM family.</text>
</comment>
<sequence>MSQTLTQPAEREVRPYDFRRPTTLAREHSRVLELAFATFARQWGTQLTAKVRVLSQVTCEQVTMHTYDEYAAALPSSTAMVLCSISDVDSRGVIQLPTGAALRWVNAMLGGNRPLPLLDRTFTPIEHALVVGLMNDALEDLQYSLGPLFTNSVRIDAIQYNSQFAQAAPTSELMIVARFAARVGEDVAEATIALPARILLERLVETNPTVEVDNAKQLLHAQLAQVPVEVSARLASANVTPASVLGMAVGDVIRLPHPVSRPIQVAAGGEPVGTAAIGAAGSRLAVVVTTAEDNH</sequence>
<evidence type="ECO:0000256" key="7">
    <source>
        <dbReference type="ARBA" id="ARBA00022779"/>
    </source>
</evidence>
<keyword evidence="8" id="KW-0472">Membrane</keyword>
<dbReference type="InterPro" id="IPR001689">
    <property type="entry name" value="Flag_FliM"/>
</dbReference>
<keyword evidence="9" id="KW-0975">Bacterial flagellum</keyword>
<dbReference type="AlphaFoldDB" id="A0A7G6YCQ7"/>
<dbReference type="RefSeq" id="WP_185275708.1">
    <property type="nucleotide sequence ID" value="NZ_CP043641.1"/>
</dbReference>
<keyword evidence="5" id="KW-1003">Cell membrane</keyword>
<reference evidence="12" key="1">
    <citation type="submission" date="2019-09" db="EMBL/GenBank/DDBJ databases">
        <title>Antimicrobial potential of Antarctic Bacteria.</title>
        <authorList>
            <person name="Benaud N."/>
            <person name="Edwards R.J."/>
            <person name="Ferrari B.C."/>
        </authorList>
    </citation>
    <scope>NUCLEOTIDE SEQUENCE [LARGE SCALE GENOMIC DNA]</scope>
    <source>
        <strain evidence="12">INR9</strain>
    </source>
</reference>
<dbReference type="GO" id="GO:0071978">
    <property type="term" value="P:bacterial-type flagellum-dependent swarming motility"/>
    <property type="evidence" value="ECO:0007669"/>
    <property type="project" value="TreeGrafter"/>
</dbReference>
<evidence type="ECO:0000256" key="3">
    <source>
        <dbReference type="ARBA" id="ARBA00011049"/>
    </source>
</evidence>
<gene>
    <name evidence="11" type="ORF">F1C12_14900</name>
</gene>
<dbReference type="GO" id="GO:0050918">
    <property type="term" value="P:positive chemotaxis"/>
    <property type="evidence" value="ECO:0007669"/>
    <property type="project" value="TreeGrafter"/>
</dbReference>
<dbReference type="Pfam" id="PF01052">
    <property type="entry name" value="FliMN_C"/>
    <property type="match status" value="1"/>
</dbReference>
<feature type="domain" description="Flagellar motor switch protein FliN-like C-terminal" evidence="10">
    <location>
        <begin position="222"/>
        <end position="290"/>
    </location>
</feature>
<dbReference type="SUPFAM" id="SSF103039">
    <property type="entry name" value="CheC-like"/>
    <property type="match status" value="1"/>
</dbReference>
<dbReference type="Gene3D" id="3.40.1550.10">
    <property type="entry name" value="CheC-like"/>
    <property type="match status" value="1"/>
</dbReference>
<evidence type="ECO:0000256" key="6">
    <source>
        <dbReference type="ARBA" id="ARBA00022500"/>
    </source>
</evidence>
<evidence type="ECO:0000313" key="11">
    <source>
        <dbReference type="EMBL" id="QNE36272.1"/>
    </source>
</evidence>
<dbReference type="GO" id="GO:0003774">
    <property type="term" value="F:cytoskeletal motor activity"/>
    <property type="evidence" value="ECO:0007669"/>
    <property type="project" value="InterPro"/>
</dbReference>
<dbReference type="GO" id="GO:0005886">
    <property type="term" value="C:plasma membrane"/>
    <property type="evidence" value="ECO:0007669"/>
    <property type="project" value="UniProtKB-SubCell"/>
</dbReference>
<keyword evidence="7" id="KW-0283">Flagellar rotation</keyword>
<dbReference type="PANTHER" id="PTHR30034:SF6">
    <property type="entry name" value="YOP PROTEINS TRANSLOCATION PROTEIN Q"/>
    <property type="match status" value="1"/>
</dbReference>
<evidence type="ECO:0000256" key="4">
    <source>
        <dbReference type="ARBA" id="ARBA00021898"/>
    </source>
</evidence>
<dbReference type="GO" id="GO:0009425">
    <property type="term" value="C:bacterial-type flagellum basal body"/>
    <property type="evidence" value="ECO:0007669"/>
    <property type="project" value="UniProtKB-SubCell"/>
</dbReference>
<organism evidence="11 12">
    <name type="scientific">Leifsonia shinshuensis</name>
    <dbReference type="NCBI Taxonomy" id="150026"/>
    <lineage>
        <taxon>Bacteria</taxon>
        <taxon>Bacillati</taxon>
        <taxon>Actinomycetota</taxon>
        <taxon>Actinomycetes</taxon>
        <taxon>Micrococcales</taxon>
        <taxon>Microbacteriaceae</taxon>
        <taxon>Leifsonia</taxon>
    </lineage>
</organism>
<dbReference type="CDD" id="cd17908">
    <property type="entry name" value="FliM"/>
    <property type="match status" value="1"/>
</dbReference>
<evidence type="ECO:0000256" key="8">
    <source>
        <dbReference type="ARBA" id="ARBA00023136"/>
    </source>
</evidence>
<dbReference type="InterPro" id="IPR028976">
    <property type="entry name" value="CheC-like_sf"/>
</dbReference>
<dbReference type="PANTHER" id="PTHR30034">
    <property type="entry name" value="FLAGELLAR MOTOR SWITCH PROTEIN FLIM"/>
    <property type="match status" value="1"/>
</dbReference>
<dbReference type="InterPro" id="IPR036429">
    <property type="entry name" value="SpoA-like_sf"/>
</dbReference>
<accession>A0A7G6YCQ7</accession>
<dbReference type="Pfam" id="PF02154">
    <property type="entry name" value="FliM"/>
    <property type="match status" value="1"/>
</dbReference>
<protein>
    <recommendedName>
        <fullName evidence="4">Flagellar motor switch protein FliM</fullName>
    </recommendedName>
</protein>
<proteinExistence type="inferred from homology"/>
<evidence type="ECO:0000256" key="2">
    <source>
        <dbReference type="ARBA" id="ARBA00004202"/>
    </source>
</evidence>
<dbReference type="InterPro" id="IPR001543">
    <property type="entry name" value="FliN-like_C"/>
</dbReference>
<dbReference type="EMBL" id="CP043641">
    <property type="protein sequence ID" value="QNE36272.1"/>
    <property type="molecule type" value="Genomic_DNA"/>
</dbReference>
<evidence type="ECO:0000256" key="9">
    <source>
        <dbReference type="ARBA" id="ARBA00023143"/>
    </source>
</evidence>
<evidence type="ECO:0000256" key="5">
    <source>
        <dbReference type="ARBA" id="ARBA00022475"/>
    </source>
</evidence>
<keyword evidence="6" id="KW-0145">Chemotaxis</keyword>
<dbReference type="Proteomes" id="UP000515511">
    <property type="component" value="Chromosome"/>
</dbReference>
<evidence type="ECO:0000259" key="10">
    <source>
        <dbReference type="Pfam" id="PF01052"/>
    </source>
</evidence>
<evidence type="ECO:0000256" key="1">
    <source>
        <dbReference type="ARBA" id="ARBA00004117"/>
    </source>
</evidence>
<dbReference type="KEGG" id="lse:F1C12_14900"/>
<name>A0A7G6YCQ7_9MICO</name>
<dbReference type="Gene3D" id="2.30.330.10">
    <property type="entry name" value="SpoA-like"/>
    <property type="match status" value="1"/>
</dbReference>